<organism evidence="1 2">
    <name type="scientific">Athelia psychrophila</name>
    <dbReference type="NCBI Taxonomy" id="1759441"/>
    <lineage>
        <taxon>Eukaryota</taxon>
        <taxon>Fungi</taxon>
        <taxon>Dikarya</taxon>
        <taxon>Basidiomycota</taxon>
        <taxon>Agaricomycotina</taxon>
        <taxon>Agaricomycetes</taxon>
        <taxon>Agaricomycetidae</taxon>
        <taxon>Atheliales</taxon>
        <taxon>Atheliaceae</taxon>
        <taxon>Athelia</taxon>
    </lineage>
</organism>
<keyword evidence="2" id="KW-1185">Reference proteome</keyword>
<evidence type="ECO:0000313" key="2">
    <source>
        <dbReference type="Proteomes" id="UP000076532"/>
    </source>
</evidence>
<dbReference type="AlphaFoldDB" id="A0A166L7S6"/>
<reference evidence="1 2" key="1">
    <citation type="journal article" date="2016" name="Mol. Biol. Evol.">
        <title>Comparative Genomics of Early-Diverging Mushroom-Forming Fungi Provides Insights into the Origins of Lignocellulose Decay Capabilities.</title>
        <authorList>
            <person name="Nagy L.G."/>
            <person name="Riley R."/>
            <person name="Tritt A."/>
            <person name="Adam C."/>
            <person name="Daum C."/>
            <person name="Floudas D."/>
            <person name="Sun H."/>
            <person name="Yadav J.S."/>
            <person name="Pangilinan J."/>
            <person name="Larsson K.H."/>
            <person name="Matsuura K."/>
            <person name="Barry K."/>
            <person name="Labutti K."/>
            <person name="Kuo R."/>
            <person name="Ohm R.A."/>
            <person name="Bhattacharya S.S."/>
            <person name="Shirouzu T."/>
            <person name="Yoshinaga Y."/>
            <person name="Martin F.M."/>
            <person name="Grigoriev I.V."/>
            <person name="Hibbett D.S."/>
        </authorList>
    </citation>
    <scope>NUCLEOTIDE SEQUENCE [LARGE SCALE GENOMIC DNA]</scope>
    <source>
        <strain evidence="1 2">CBS 109695</strain>
    </source>
</reference>
<proteinExistence type="predicted"/>
<evidence type="ECO:0000313" key="1">
    <source>
        <dbReference type="EMBL" id="KZP22666.1"/>
    </source>
</evidence>
<dbReference type="Proteomes" id="UP000076532">
    <property type="component" value="Unassembled WGS sequence"/>
</dbReference>
<protein>
    <submittedName>
        <fullName evidence="1">Uncharacterized protein</fullName>
    </submittedName>
</protein>
<accession>A0A166L7S6</accession>
<dbReference type="EMBL" id="KV417538">
    <property type="protein sequence ID" value="KZP22666.1"/>
    <property type="molecule type" value="Genomic_DNA"/>
</dbReference>
<sequence>MTAIRGGLGFKNVKTLDRGRCQIAMRHEDTKLKRFTALSETNETGLQILCRSCGKVLANGKN</sequence>
<name>A0A166L7S6_9AGAM</name>
<gene>
    <name evidence="1" type="ORF">FIBSPDRAFT_859426</name>
</gene>